<gene>
    <name evidence="1" type="ORF">RhiirA5_404308</name>
</gene>
<accession>A0A2N0NRA9</accession>
<reference evidence="1 2" key="2">
    <citation type="submission" date="2017-09" db="EMBL/GenBank/DDBJ databases">
        <title>Extensive intraspecific genome diversity in a model arbuscular mycorrhizal fungus.</title>
        <authorList>
            <person name="Chen E.C."/>
            <person name="Morin E."/>
            <person name="Beaudet D."/>
            <person name="Noel J."/>
            <person name="Ndikumana S."/>
            <person name="Charron P."/>
            <person name="St-Onge C."/>
            <person name="Giorgi J."/>
            <person name="Grigoriev I.V."/>
            <person name="Roux C."/>
            <person name="Martin F.M."/>
            <person name="Corradi N."/>
        </authorList>
    </citation>
    <scope>NUCLEOTIDE SEQUENCE [LARGE SCALE GENOMIC DNA]</scope>
    <source>
        <strain evidence="1 2">A5</strain>
    </source>
</reference>
<evidence type="ECO:0000313" key="2">
    <source>
        <dbReference type="Proteomes" id="UP000232722"/>
    </source>
</evidence>
<dbReference type="VEuPathDB" id="FungiDB:RhiirA1_476514"/>
<dbReference type="EMBL" id="LLXJ01003416">
    <property type="protein sequence ID" value="PKB97101.1"/>
    <property type="molecule type" value="Genomic_DNA"/>
</dbReference>
<sequence length="166" mass="18937">MDVSELNIQESIIMFMTPHEGTISFLILEHTNPEEESGKVCQDDTNMEQVEPSDIVPQNLESEGDTFRSWGDVDGIMEAYSKRHGFTIIKKRLDWCEDGSIKHRSFGRIQTTSCVESHNNIIKRELSANSTLCGLADALDARFEHEAQWNRFFEYRTLSTCVGITT</sequence>
<dbReference type="VEuPathDB" id="FungiDB:RhiirFUN_010686"/>
<proteinExistence type="predicted"/>
<dbReference type="Proteomes" id="UP000232722">
    <property type="component" value="Unassembled WGS sequence"/>
</dbReference>
<organism evidence="1 2">
    <name type="scientific">Rhizophagus irregularis</name>
    <dbReference type="NCBI Taxonomy" id="588596"/>
    <lineage>
        <taxon>Eukaryota</taxon>
        <taxon>Fungi</taxon>
        <taxon>Fungi incertae sedis</taxon>
        <taxon>Mucoromycota</taxon>
        <taxon>Glomeromycotina</taxon>
        <taxon>Glomeromycetes</taxon>
        <taxon>Glomerales</taxon>
        <taxon>Glomeraceae</taxon>
        <taxon>Rhizophagus</taxon>
    </lineage>
</organism>
<reference evidence="1 2" key="1">
    <citation type="submission" date="2016-04" db="EMBL/GenBank/DDBJ databases">
        <title>Genome analyses suggest a sexual origin of heterokaryosis in a supposedly ancient asexual fungus.</title>
        <authorList>
            <person name="Ropars J."/>
            <person name="Sedzielewska K."/>
            <person name="Noel J."/>
            <person name="Charron P."/>
            <person name="Farinelli L."/>
            <person name="Marton T."/>
            <person name="Kruger M."/>
            <person name="Pelin A."/>
            <person name="Brachmann A."/>
            <person name="Corradi N."/>
        </authorList>
    </citation>
    <scope>NUCLEOTIDE SEQUENCE [LARGE SCALE GENOMIC DNA]</scope>
    <source>
        <strain evidence="1 2">A5</strain>
    </source>
</reference>
<name>A0A2N0NRA9_9GLOM</name>
<evidence type="ECO:0000313" key="1">
    <source>
        <dbReference type="EMBL" id="PKB97101.1"/>
    </source>
</evidence>
<dbReference type="AlphaFoldDB" id="A0A2N0NRA9"/>
<dbReference type="VEuPathDB" id="FungiDB:FUN_012092"/>
<feature type="non-terminal residue" evidence="1">
    <location>
        <position position="166"/>
    </location>
</feature>
<comment type="caution">
    <text evidence="1">The sequence shown here is derived from an EMBL/GenBank/DDBJ whole genome shotgun (WGS) entry which is preliminary data.</text>
</comment>
<protein>
    <submittedName>
        <fullName evidence="1">Uncharacterized protein</fullName>
    </submittedName>
</protein>